<keyword evidence="3" id="KW-1185">Reference proteome</keyword>
<dbReference type="Proteomes" id="UP000272942">
    <property type="component" value="Unassembled WGS sequence"/>
</dbReference>
<gene>
    <name evidence="2" type="ORF">ECPE_LOCUS6053</name>
</gene>
<dbReference type="EMBL" id="UZAN01042978">
    <property type="protein sequence ID" value="VDP77291.1"/>
    <property type="molecule type" value="Genomic_DNA"/>
</dbReference>
<feature type="region of interest" description="Disordered" evidence="1">
    <location>
        <begin position="87"/>
        <end position="114"/>
    </location>
</feature>
<evidence type="ECO:0000313" key="3">
    <source>
        <dbReference type="Proteomes" id="UP000272942"/>
    </source>
</evidence>
<feature type="compositionally biased region" description="Polar residues" evidence="1">
    <location>
        <begin position="619"/>
        <end position="637"/>
    </location>
</feature>
<dbReference type="OrthoDB" id="410307at2759"/>
<feature type="compositionally biased region" description="Low complexity" evidence="1">
    <location>
        <begin position="18"/>
        <end position="57"/>
    </location>
</feature>
<feature type="region of interest" description="Disordered" evidence="1">
    <location>
        <begin position="515"/>
        <end position="559"/>
    </location>
</feature>
<reference evidence="4" key="1">
    <citation type="submission" date="2016-06" db="UniProtKB">
        <authorList>
            <consortium name="WormBaseParasite"/>
        </authorList>
    </citation>
    <scope>IDENTIFICATION</scope>
</reference>
<organism evidence="4">
    <name type="scientific">Echinostoma caproni</name>
    <dbReference type="NCBI Taxonomy" id="27848"/>
    <lineage>
        <taxon>Eukaryota</taxon>
        <taxon>Metazoa</taxon>
        <taxon>Spiralia</taxon>
        <taxon>Lophotrochozoa</taxon>
        <taxon>Platyhelminthes</taxon>
        <taxon>Trematoda</taxon>
        <taxon>Digenea</taxon>
        <taxon>Plagiorchiida</taxon>
        <taxon>Echinostomata</taxon>
        <taxon>Echinostomatoidea</taxon>
        <taxon>Echinostomatidae</taxon>
        <taxon>Echinostoma</taxon>
    </lineage>
</organism>
<evidence type="ECO:0000256" key="1">
    <source>
        <dbReference type="SAM" id="MobiDB-lite"/>
    </source>
</evidence>
<name>A0A183AGG8_9TREM</name>
<feature type="compositionally biased region" description="Polar residues" evidence="1">
    <location>
        <begin position="87"/>
        <end position="98"/>
    </location>
</feature>
<dbReference type="AlphaFoldDB" id="A0A183AGG8"/>
<feature type="compositionally biased region" description="Low complexity" evidence="1">
    <location>
        <begin position="99"/>
        <end position="114"/>
    </location>
</feature>
<proteinExistence type="predicted"/>
<accession>A0A183AGG8</accession>
<reference evidence="2 3" key="2">
    <citation type="submission" date="2018-11" db="EMBL/GenBank/DDBJ databases">
        <authorList>
            <consortium name="Pathogen Informatics"/>
        </authorList>
    </citation>
    <scope>NUCLEOTIDE SEQUENCE [LARGE SCALE GENOMIC DNA]</scope>
    <source>
        <strain evidence="2 3">Egypt</strain>
    </source>
</reference>
<feature type="compositionally biased region" description="Polar residues" evidence="1">
    <location>
        <begin position="1"/>
        <end position="17"/>
    </location>
</feature>
<feature type="region of interest" description="Disordered" evidence="1">
    <location>
        <begin position="571"/>
        <end position="641"/>
    </location>
</feature>
<feature type="compositionally biased region" description="Low complexity" evidence="1">
    <location>
        <begin position="482"/>
        <end position="497"/>
    </location>
</feature>
<feature type="region of interest" description="Disordered" evidence="1">
    <location>
        <begin position="678"/>
        <end position="699"/>
    </location>
</feature>
<feature type="compositionally biased region" description="Polar residues" evidence="1">
    <location>
        <begin position="681"/>
        <end position="699"/>
    </location>
</feature>
<protein>
    <submittedName>
        <fullName evidence="4">SET domain-containing protein</fullName>
    </submittedName>
</protein>
<feature type="compositionally biased region" description="Low complexity" evidence="1">
    <location>
        <begin position="593"/>
        <end position="604"/>
    </location>
</feature>
<feature type="region of interest" description="Disordered" evidence="1">
    <location>
        <begin position="1"/>
        <end position="57"/>
    </location>
</feature>
<sequence>MDPSELSGTNNNNMTQSLAGLATSGQQAQQSQSLPLLPTTSQQPTQTQPMTTSSSDLLLSDAHRYAGELGSTLTKMDKNDPLQYDTSHTLTDSYKSGVTTTATPTANGNTTTTTSANISTEANATAVSVAITSSQIFQADNQLLYGSAGMTSASEGTQSTNTATNDSMLLVMGNSGASVSTDSTTTMNMSRANPITSDIDLRSVDGISIMSGRMDEGSNYALAPINGRSNGMASDIEIYCGSCKRTLERRGNESYCTLLKNHYLECFLDKEGDHVKYVKTKAALEPGQMYWCKSCILIFEKPWSLFQHMADKAKGSKVQRWEKKIHLDWMDSVAGLMAGYDLGLFSPAKLRIDLRNLLADHHTMEEEMEAAAVTAAAMMQWLAPLSSPWRLQQREMMRKIEQLNRQMLRKASHGLNAATGAYPMRAALTAAPVNPSASNPNVTHSLNYASNHHRASHTNSIPTVPSPVRIVDGGKISDENPSRSSPSQYSKSDPSPSLITEPSEVAAQDTIHVGSITNVDQDTVGPLGDQETTETGPPDDPSGSNETGSITGAAGDNVLDDTESKVAKTMIDPIDAPNEGSDSTDSVPIPVDSNNTNSATSTSARGDEGGRRVIDVKRTNQNTSSYNHPGMKASNSTGGIGKGLTDSMRYQMHIRGSRTPGYGHPSGTFGSTHRGMHRANRMSTGSSLPPSRAANSFNPPSFHASLDLNCGFTDDEVEELLSQGIKPWDSEAAAALAVLRGEMDHLLD</sequence>
<dbReference type="WBParaSite" id="ECPE_0000606601-mRNA-1">
    <property type="protein sequence ID" value="ECPE_0000606601-mRNA-1"/>
    <property type="gene ID" value="ECPE_0000606601"/>
</dbReference>
<feature type="region of interest" description="Disordered" evidence="1">
    <location>
        <begin position="452"/>
        <end position="501"/>
    </location>
</feature>
<evidence type="ECO:0000313" key="4">
    <source>
        <dbReference type="WBParaSite" id="ECPE_0000606601-mRNA-1"/>
    </source>
</evidence>
<evidence type="ECO:0000313" key="2">
    <source>
        <dbReference type="EMBL" id="VDP77291.1"/>
    </source>
</evidence>
<feature type="compositionally biased region" description="Basic and acidic residues" evidence="1">
    <location>
        <begin position="605"/>
        <end position="618"/>
    </location>
</feature>